<dbReference type="InterPro" id="IPR006121">
    <property type="entry name" value="HMA_dom"/>
</dbReference>
<dbReference type="SUPFAM" id="SSF55008">
    <property type="entry name" value="HMA, heavy metal-associated domain"/>
    <property type="match status" value="1"/>
</dbReference>
<organism evidence="2 3">
    <name type="scientific">Flagellimonas lutaonensis</name>
    <dbReference type="NCBI Taxonomy" id="516051"/>
    <lineage>
        <taxon>Bacteria</taxon>
        <taxon>Pseudomonadati</taxon>
        <taxon>Bacteroidota</taxon>
        <taxon>Flavobacteriia</taxon>
        <taxon>Flavobacteriales</taxon>
        <taxon>Flavobacteriaceae</taxon>
        <taxon>Flagellimonas</taxon>
    </lineage>
</organism>
<dbReference type="Gene3D" id="3.30.70.100">
    <property type="match status" value="1"/>
</dbReference>
<evidence type="ECO:0000259" key="1">
    <source>
        <dbReference type="PROSITE" id="PS50846"/>
    </source>
</evidence>
<dbReference type="EMBL" id="CP011071">
    <property type="protein sequence ID" value="AKA35227.1"/>
    <property type="molecule type" value="Genomic_DNA"/>
</dbReference>
<dbReference type="RefSeq" id="WP_045801899.1">
    <property type="nucleotide sequence ID" value="NZ_CP011071.1"/>
</dbReference>
<keyword evidence="3" id="KW-1185">Reference proteome</keyword>
<protein>
    <submittedName>
        <fullName evidence="2">Heavy metal transport/detoxification protein</fullName>
    </submittedName>
</protein>
<proteinExistence type="predicted"/>
<feature type="domain" description="HMA" evidence="1">
    <location>
        <begin position="1"/>
        <end position="66"/>
    </location>
</feature>
<gene>
    <name evidence="2" type="ORF">VC82_1609</name>
</gene>
<reference evidence="2 3" key="1">
    <citation type="submission" date="2015-03" db="EMBL/GenBank/DDBJ databases">
        <title>Complete genome sequence of Muricauda lutaonensis CC-HSB-11T, isolated from a coastal hot spring.</title>
        <authorList>
            <person name="Kim K.M."/>
        </authorList>
    </citation>
    <scope>NUCLEOTIDE SEQUENCE [LARGE SCALE GENOMIC DNA]</scope>
    <source>
        <strain evidence="2 3">CC-HSB-11</strain>
    </source>
</reference>
<dbReference type="Pfam" id="PF00403">
    <property type="entry name" value="HMA"/>
    <property type="match status" value="1"/>
</dbReference>
<dbReference type="Proteomes" id="UP000032726">
    <property type="component" value="Chromosome"/>
</dbReference>
<sequence>MKSSIAIQNLKCGGCAATIVDRLSKIEKVDDVQVNEEESTVTFVHEGEEEKAEAIQKLKDLGYPPVDSENNFVAKAKSFVSCASGRISKK</sequence>
<evidence type="ECO:0000313" key="2">
    <source>
        <dbReference type="EMBL" id="AKA35227.1"/>
    </source>
</evidence>
<name>A0A0D5YSF7_9FLAO</name>
<dbReference type="KEGG" id="mlt:VC82_1609"/>
<dbReference type="STRING" id="516051.VC82_1609"/>
<dbReference type="CDD" id="cd00371">
    <property type="entry name" value="HMA"/>
    <property type="match status" value="1"/>
</dbReference>
<dbReference type="OrthoDB" id="677920at2"/>
<dbReference type="HOGENOM" id="CLU_134973_5_4_10"/>
<dbReference type="GO" id="GO:0046872">
    <property type="term" value="F:metal ion binding"/>
    <property type="evidence" value="ECO:0007669"/>
    <property type="project" value="InterPro"/>
</dbReference>
<dbReference type="AlphaFoldDB" id="A0A0D5YSF7"/>
<dbReference type="PROSITE" id="PS50846">
    <property type="entry name" value="HMA_2"/>
    <property type="match status" value="1"/>
</dbReference>
<dbReference type="InterPro" id="IPR036163">
    <property type="entry name" value="HMA_dom_sf"/>
</dbReference>
<accession>A0A0D5YSF7</accession>
<evidence type="ECO:0000313" key="3">
    <source>
        <dbReference type="Proteomes" id="UP000032726"/>
    </source>
</evidence>